<evidence type="ECO:0000259" key="6">
    <source>
        <dbReference type="Pfam" id="PF04112"/>
    </source>
</evidence>
<dbReference type="InterPro" id="IPR057983">
    <property type="entry name" value="NAA35-like_N"/>
</dbReference>
<feature type="domain" description="NAA35-like TPR repeats" evidence="7">
    <location>
        <begin position="342"/>
        <end position="721"/>
    </location>
</feature>
<comment type="caution">
    <text evidence="8">The sequence shown here is derived from an EMBL/GenBank/DDBJ whole genome shotgun (WGS) entry which is preliminary data.</text>
</comment>
<feature type="compositionally biased region" description="Basic and acidic residues" evidence="5">
    <location>
        <begin position="29"/>
        <end position="39"/>
    </location>
</feature>
<feature type="compositionally biased region" description="Polar residues" evidence="5">
    <location>
        <begin position="15"/>
        <end position="28"/>
    </location>
</feature>
<dbReference type="AlphaFoldDB" id="A0A9Q0S2K7"/>
<evidence type="ECO:0000256" key="5">
    <source>
        <dbReference type="SAM" id="MobiDB-lite"/>
    </source>
</evidence>
<evidence type="ECO:0000256" key="1">
    <source>
        <dbReference type="ARBA" id="ARBA00004496"/>
    </source>
</evidence>
<evidence type="ECO:0000256" key="3">
    <source>
        <dbReference type="ARBA" id="ARBA00022490"/>
    </source>
</evidence>
<reference evidence="8" key="1">
    <citation type="submission" date="2022-07" db="EMBL/GenBank/DDBJ databases">
        <authorList>
            <person name="Trinca V."/>
            <person name="Uliana J.V.C."/>
            <person name="Torres T.T."/>
            <person name="Ward R.J."/>
            <person name="Monesi N."/>
        </authorList>
    </citation>
    <scope>NUCLEOTIDE SEQUENCE</scope>
    <source>
        <strain evidence="8">HSMRA1968</strain>
        <tissue evidence="8">Whole embryos</tissue>
    </source>
</reference>
<sequence>MKMDKNSEEKVSSLEAISNTNLTEVQDTQNKEESKQPEVPRYEWKVITEEFFESVQELKLGELIHNEMFGLFEAMSAIEMMDPKMDAGMCCNKNTEPPLTFETAVSTNQLKLSNFEKSELIGIMDSVYSCLVSWLEGHSLAQTLFICLYLHQPYQIEDKSLKAFCCAIHKLAQIIRKFILYSVVYEEEDFEIRDYEYTLEPDMSNSKSCFMLKDAEDELTKRIKSGQDASEETMAIVNRLKFLRLVLQALVAIWPDRNISPTQIEMVEIQKLLSGAVDVMPGIKRTISLGTQPNDDSPNTMGFSLMVNQRMLPPTFPRYTKIKDRLPSMTFLEEFVQRTKVACRIIHFPVYQNALNFFMDFSRKNAPCLLSRSILQCLYFPQPCNRFGLTPISEVLKESARLFSGSPVLAPKSQLMNNPEVAKCVDTFFSFCGSVYNAFGMFIQICGFNKARQRDKLTRLLDEFGVLVDEAERVDAFLHSKSNDTKKEPLSYFSTWVLYHSLRAMSMYLLSGFELELYSIHEYIYIYWYLSQFLYNWIVSTLNRAECLMEHAKNATKQQKRTKPNKKKSVSPNYRELILNQSLSNMFNGYFKAMAGLTKEDRIPQPLPVFDKEQIRFEHRFAPFAGLLNLPQITYTEFNNMRTYFMMKSQSNELYLEAGKHFHSARIMMESIPNPDFEILDMIKVAKTNFVVMNLLARGHKKDSKTPPSFDFSLHKYFPIIKHN</sequence>
<accession>A0A9Q0S2K7</accession>
<dbReference type="OrthoDB" id="269405at2759"/>
<evidence type="ECO:0000259" key="7">
    <source>
        <dbReference type="Pfam" id="PF25789"/>
    </source>
</evidence>
<keyword evidence="3" id="KW-0963">Cytoplasm</keyword>
<dbReference type="EMBL" id="WJQU01000002">
    <property type="protein sequence ID" value="KAJ6643077.1"/>
    <property type="molecule type" value="Genomic_DNA"/>
</dbReference>
<dbReference type="InterPro" id="IPR057982">
    <property type="entry name" value="TPR_NAA35"/>
</dbReference>
<gene>
    <name evidence="8" type="primary">Naa35</name>
    <name evidence="8" type="ORF">Bhyg_08033</name>
</gene>
<dbReference type="PANTHER" id="PTHR21373:SF0">
    <property type="entry name" value="N-ALPHA-ACETYLTRANSFERASE 35, NATC AUXILIARY SUBUNIT"/>
    <property type="match status" value="1"/>
</dbReference>
<feature type="region of interest" description="Disordered" evidence="5">
    <location>
        <begin position="1"/>
        <end position="39"/>
    </location>
</feature>
<dbReference type="GO" id="GO:0031417">
    <property type="term" value="C:NatC complex"/>
    <property type="evidence" value="ECO:0007669"/>
    <property type="project" value="InterPro"/>
</dbReference>
<proteinExistence type="inferred from homology"/>
<evidence type="ECO:0000313" key="9">
    <source>
        <dbReference type="Proteomes" id="UP001151699"/>
    </source>
</evidence>
<comment type="subcellular location">
    <subcellularLocation>
        <location evidence="1">Cytoplasm</location>
    </subcellularLocation>
</comment>
<dbReference type="PANTHER" id="PTHR21373">
    <property type="entry name" value="GLUCOSE REPRESSIBLE PROTEIN MAK10"/>
    <property type="match status" value="1"/>
</dbReference>
<evidence type="ECO:0000313" key="8">
    <source>
        <dbReference type="EMBL" id="KAJ6643077.1"/>
    </source>
</evidence>
<dbReference type="Pfam" id="PF04112">
    <property type="entry name" value="Mak10"/>
    <property type="match status" value="1"/>
</dbReference>
<name>A0A9Q0S2K7_9DIPT</name>
<feature type="compositionally biased region" description="Basic and acidic residues" evidence="5">
    <location>
        <begin position="1"/>
        <end position="12"/>
    </location>
</feature>
<organism evidence="8 9">
    <name type="scientific">Pseudolycoriella hygida</name>
    <dbReference type="NCBI Taxonomy" id="35572"/>
    <lineage>
        <taxon>Eukaryota</taxon>
        <taxon>Metazoa</taxon>
        <taxon>Ecdysozoa</taxon>
        <taxon>Arthropoda</taxon>
        <taxon>Hexapoda</taxon>
        <taxon>Insecta</taxon>
        <taxon>Pterygota</taxon>
        <taxon>Neoptera</taxon>
        <taxon>Endopterygota</taxon>
        <taxon>Diptera</taxon>
        <taxon>Nematocera</taxon>
        <taxon>Sciaroidea</taxon>
        <taxon>Sciaridae</taxon>
        <taxon>Pseudolycoriella</taxon>
    </lineage>
</organism>
<dbReference type="Pfam" id="PF25789">
    <property type="entry name" value="TPR_NAA35"/>
    <property type="match status" value="1"/>
</dbReference>
<dbReference type="InterPro" id="IPR007244">
    <property type="entry name" value="Naa35_N"/>
</dbReference>
<comment type="similarity">
    <text evidence="2">Belongs to the MAK10 family.</text>
</comment>
<feature type="domain" description="NAA35-like N-terminal" evidence="6">
    <location>
        <begin position="61"/>
        <end position="159"/>
    </location>
</feature>
<dbReference type="Proteomes" id="UP001151699">
    <property type="component" value="Chromosome B"/>
</dbReference>
<protein>
    <recommendedName>
        <fullName evidence="4">Protein MAK10 homolog</fullName>
    </recommendedName>
</protein>
<evidence type="ECO:0000256" key="2">
    <source>
        <dbReference type="ARBA" id="ARBA00006289"/>
    </source>
</evidence>
<evidence type="ECO:0000256" key="4">
    <source>
        <dbReference type="ARBA" id="ARBA00030494"/>
    </source>
</evidence>
<keyword evidence="9" id="KW-1185">Reference proteome</keyword>